<evidence type="ECO:0000313" key="12">
    <source>
        <dbReference type="Proteomes" id="UP000033448"/>
    </source>
</evidence>
<dbReference type="PATRIC" id="fig|582680.7.peg.654"/>
<evidence type="ECO:0000256" key="6">
    <source>
        <dbReference type="ARBA" id="ARBA00022777"/>
    </source>
</evidence>
<dbReference type="AlphaFoldDB" id="A0A0F0L6I5"/>
<proteinExistence type="predicted"/>
<keyword evidence="12" id="KW-1185">Reference proteome</keyword>
<keyword evidence="4 11" id="KW-0808">Transferase</keyword>
<comment type="catalytic activity">
    <reaction evidence="1">
        <text>ATP + protein L-histidine = ADP + protein N-phospho-L-histidine.</text>
        <dbReference type="EC" id="2.7.13.3"/>
    </reaction>
</comment>
<dbReference type="GO" id="GO:0046983">
    <property type="term" value="F:protein dimerization activity"/>
    <property type="evidence" value="ECO:0007669"/>
    <property type="project" value="InterPro"/>
</dbReference>
<keyword evidence="5" id="KW-0547">Nucleotide-binding</keyword>
<evidence type="ECO:0000256" key="3">
    <source>
        <dbReference type="ARBA" id="ARBA00022553"/>
    </source>
</evidence>
<gene>
    <name evidence="11" type="primary">desK_3</name>
    <name evidence="11" type="ORF">RL72_00634</name>
</gene>
<feature type="transmembrane region" description="Helical" evidence="9">
    <location>
        <begin position="156"/>
        <end position="177"/>
    </location>
</feature>
<feature type="transmembrane region" description="Helical" evidence="9">
    <location>
        <begin position="74"/>
        <end position="104"/>
    </location>
</feature>
<keyword evidence="9" id="KW-1133">Transmembrane helix</keyword>
<evidence type="ECO:0000256" key="9">
    <source>
        <dbReference type="SAM" id="Phobius"/>
    </source>
</evidence>
<dbReference type="EMBL" id="JYIT01000057">
    <property type="protein sequence ID" value="KJL27166.1"/>
    <property type="molecule type" value="Genomic_DNA"/>
</dbReference>
<dbReference type="InterPro" id="IPR050482">
    <property type="entry name" value="Sensor_HK_TwoCompSys"/>
</dbReference>
<name>A0A0F0L6I5_9MICO</name>
<reference evidence="11 12" key="1">
    <citation type="submission" date="2015-02" db="EMBL/GenBank/DDBJ databases">
        <title>Draft genome sequences of ten Microbacterium spp. with emphasis on heavy metal contaminated environments.</title>
        <authorList>
            <person name="Corretto E."/>
        </authorList>
    </citation>
    <scope>NUCLEOTIDE SEQUENCE [LARGE SCALE GENOMIC DNA]</scope>
    <source>
        <strain evidence="11 12">DSM 23848</strain>
    </source>
</reference>
<dbReference type="EC" id="2.7.13.3" evidence="2"/>
<evidence type="ECO:0000256" key="7">
    <source>
        <dbReference type="ARBA" id="ARBA00022840"/>
    </source>
</evidence>
<dbReference type="Proteomes" id="UP000033448">
    <property type="component" value="Unassembled WGS sequence"/>
</dbReference>
<feature type="domain" description="Signal transduction histidine kinase subgroup 3 dimerisation and phosphoacceptor" evidence="10">
    <location>
        <begin position="201"/>
        <end position="264"/>
    </location>
</feature>
<evidence type="ECO:0000313" key="11">
    <source>
        <dbReference type="EMBL" id="KJL27166.1"/>
    </source>
</evidence>
<keyword evidence="9" id="KW-0472">Membrane</keyword>
<dbReference type="GO" id="GO:0005524">
    <property type="term" value="F:ATP binding"/>
    <property type="evidence" value="ECO:0007669"/>
    <property type="project" value="UniProtKB-KW"/>
</dbReference>
<dbReference type="GO" id="GO:0000155">
    <property type="term" value="F:phosphorelay sensor kinase activity"/>
    <property type="evidence" value="ECO:0007669"/>
    <property type="project" value="InterPro"/>
</dbReference>
<dbReference type="PANTHER" id="PTHR24421:SF10">
    <property type="entry name" value="NITRATE_NITRITE SENSOR PROTEIN NARQ"/>
    <property type="match status" value="1"/>
</dbReference>
<evidence type="ECO:0000256" key="1">
    <source>
        <dbReference type="ARBA" id="ARBA00000085"/>
    </source>
</evidence>
<keyword evidence="3" id="KW-0597">Phosphoprotein</keyword>
<protein>
    <recommendedName>
        <fullName evidence="2">histidine kinase</fullName>
        <ecNumber evidence="2">2.7.13.3</ecNumber>
    </recommendedName>
</protein>
<dbReference type="PANTHER" id="PTHR24421">
    <property type="entry name" value="NITRATE/NITRITE SENSOR PROTEIN NARX-RELATED"/>
    <property type="match status" value="1"/>
</dbReference>
<feature type="transmembrane region" description="Helical" evidence="9">
    <location>
        <begin position="40"/>
        <end position="62"/>
    </location>
</feature>
<organism evidence="11 12">
    <name type="scientific">Microbacterium azadirachtae</name>
    <dbReference type="NCBI Taxonomy" id="582680"/>
    <lineage>
        <taxon>Bacteria</taxon>
        <taxon>Bacillati</taxon>
        <taxon>Actinomycetota</taxon>
        <taxon>Actinomycetes</taxon>
        <taxon>Micrococcales</taxon>
        <taxon>Microbacteriaceae</taxon>
        <taxon>Microbacterium</taxon>
    </lineage>
</organism>
<dbReference type="Gene3D" id="1.20.5.1930">
    <property type="match status" value="1"/>
</dbReference>
<keyword evidence="8" id="KW-0902">Two-component regulatory system</keyword>
<dbReference type="RefSeq" id="WP_248700361.1">
    <property type="nucleotide sequence ID" value="NZ_JYIT01000057.1"/>
</dbReference>
<evidence type="ECO:0000256" key="2">
    <source>
        <dbReference type="ARBA" id="ARBA00012438"/>
    </source>
</evidence>
<dbReference type="Gene3D" id="3.30.565.10">
    <property type="entry name" value="Histidine kinase-like ATPase, C-terminal domain"/>
    <property type="match status" value="1"/>
</dbReference>
<keyword evidence="9" id="KW-0812">Transmembrane</keyword>
<dbReference type="SUPFAM" id="SSF55874">
    <property type="entry name" value="ATPase domain of HSP90 chaperone/DNA topoisomerase II/histidine kinase"/>
    <property type="match status" value="1"/>
</dbReference>
<comment type="caution">
    <text evidence="11">The sequence shown here is derived from an EMBL/GenBank/DDBJ whole genome shotgun (WGS) entry which is preliminary data.</text>
</comment>
<keyword evidence="6 11" id="KW-0418">Kinase</keyword>
<dbReference type="Pfam" id="PF07730">
    <property type="entry name" value="HisKA_3"/>
    <property type="match status" value="1"/>
</dbReference>
<evidence type="ECO:0000256" key="8">
    <source>
        <dbReference type="ARBA" id="ARBA00023012"/>
    </source>
</evidence>
<evidence type="ECO:0000256" key="4">
    <source>
        <dbReference type="ARBA" id="ARBA00022679"/>
    </source>
</evidence>
<dbReference type="GO" id="GO:0016020">
    <property type="term" value="C:membrane"/>
    <property type="evidence" value="ECO:0007669"/>
    <property type="project" value="InterPro"/>
</dbReference>
<sequence>MPDEHPEAGQKLRFSDPGRTSFRRLFGSRRFWQQRTLHPIARILLLAAVTVLLCIAIGFIVAAGRFARADLLTLMLYVAIAAFAWHPLTAAFMVIVICSLGAVLTGSGGDLVELAIALGLVAATCAPWLIVLHALVLSVLTADIAINGSSLTDGGVYGITGIAAIAFLAGLTFRIVTAREEIVVAERARVVKDLEALAREEQERIADELHDGIAHDLTLVLFHARALPRQPDEASRQVSLTTIEESAEKALQSIQSLLSLMRETRPEGADGCPARYDGDVIEAVTSLATLLKEAGIPTRVSLPQGALSVTPAAERALADTAIEAVTNILKHGPNSEAASLDVVGKPGFVELLVTNVVSDADARTKARSSGRGLLRARQRLAQYGGELETDLSSGTWLLWARIPVAHTDPGVRVAA</sequence>
<dbReference type="InterPro" id="IPR011712">
    <property type="entry name" value="Sig_transdc_His_kin_sub3_dim/P"/>
</dbReference>
<dbReference type="InterPro" id="IPR036890">
    <property type="entry name" value="HATPase_C_sf"/>
</dbReference>
<evidence type="ECO:0000259" key="10">
    <source>
        <dbReference type="Pfam" id="PF07730"/>
    </source>
</evidence>
<evidence type="ECO:0000256" key="5">
    <source>
        <dbReference type="ARBA" id="ARBA00022741"/>
    </source>
</evidence>
<feature type="transmembrane region" description="Helical" evidence="9">
    <location>
        <begin position="111"/>
        <end position="136"/>
    </location>
</feature>
<keyword evidence="7" id="KW-0067">ATP-binding</keyword>
<accession>A0A0F0L6I5</accession>